<keyword evidence="5 8" id="KW-1133">Transmembrane helix</keyword>
<evidence type="ECO:0000256" key="3">
    <source>
        <dbReference type="ARBA" id="ARBA00022692"/>
    </source>
</evidence>
<comment type="similarity">
    <text evidence="2 7">Belongs to the EMP24/GP25L family.</text>
</comment>
<dbReference type="EMBL" id="CP133614">
    <property type="protein sequence ID" value="WMV17760.1"/>
    <property type="molecule type" value="Genomic_DNA"/>
</dbReference>
<evidence type="ECO:0000256" key="5">
    <source>
        <dbReference type="ARBA" id="ARBA00022989"/>
    </source>
</evidence>
<dbReference type="SMART" id="SM01190">
    <property type="entry name" value="EMP24_GP25L"/>
    <property type="match status" value="1"/>
</dbReference>
<gene>
    <name evidence="10" type="ORF">MTR67_011145</name>
</gene>
<dbReference type="GO" id="GO:0016020">
    <property type="term" value="C:membrane"/>
    <property type="evidence" value="ECO:0007669"/>
    <property type="project" value="UniProtKB-SubCell"/>
</dbReference>
<keyword evidence="3 7" id="KW-0812">Transmembrane</keyword>
<evidence type="ECO:0000313" key="11">
    <source>
        <dbReference type="Proteomes" id="UP001234989"/>
    </source>
</evidence>
<evidence type="ECO:0000256" key="7">
    <source>
        <dbReference type="RuleBase" id="RU003827"/>
    </source>
</evidence>
<evidence type="ECO:0000259" key="9">
    <source>
        <dbReference type="PROSITE" id="PS50866"/>
    </source>
</evidence>
<evidence type="ECO:0000256" key="8">
    <source>
        <dbReference type="SAM" id="Phobius"/>
    </source>
</evidence>
<dbReference type="InterPro" id="IPR015720">
    <property type="entry name" value="Emp24-like"/>
</dbReference>
<sequence length="247" mass="27815">MEIGDGVKCSKVLALVAILLISFVGDLSALSVTVNDVECVQEYVLYEGDTISGNFVVVDHDIFWSSDHPGIDFTWPISWEENRGVLGSNPKKHWVISPIWLSFGEVTSPSGNVVHTMKGTAGDKFEFKAPRSGMFNFCFHNPHSSPETVSFYIHIGHISNEHDLAKDEHLDPVNVKIAELREALESITAEQHYLKARDSRHRRTNQSTRDRVIFYTVAEYLLLILASGLQAMYIRSLFSKSIGYNRI</sequence>
<organism evidence="10 11">
    <name type="scientific">Solanum verrucosum</name>
    <dbReference type="NCBI Taxonomy" id="315347"/>
    <lineage>
        <taxon>Eukaryota</taxon>
        <taxon>Viridiplantae</taxon>
        <taxon>Streptophyta</taxon>
        <taxon>Embryophyta</taxon>
        <taxon>Tracheophyta</taxon>
        <taxon>Spermatophyta</taxon>
        <taxon>Magnoliopsida</taxon>
        <taxon>eudicotyledons</taxon>
        <taxon>Gunneridae</taxon>
        <taxon>Pentapetalae</taxon>
        <taxon>asterids</taxon>
        <taxon>lamiids</taxon>
        <taxon>Solanales</taxon>
        <taxon>Solanaceae</taxon>
        <taxon>Solanoideae</taxon>
        <taxon>Solaneae</taxon>
        <taxon>Solanum</taxon>
    </lineage>
</organism>
<dbReference type="Pfam" id="PF01105">
    <property type="entry name" value="EMP24_GP25L"/>
    <property type="match status" value="1"/>
</dbReference>
<dbReference type="AlphaFoldDB" id="A0AAF0QAG1"/>
<evidence type="ECO:0000256" key="1">
    <source>
        <dbReference type="ARBA" id="ARBA00004479"/>
    </source>
</evidence>
<name>A0AAF0QAG1_SOLVR</name>
<comment type="subcellular location">
    <subcellularLocation>
        <location evidence="1 7">Membrane</location>
        <topology evidence="1 7">Single-pass type I membrane protein</topology>
    </subcellularLocation>
</comment>
<evidence type="ECO:0000256" key="2">
    <source>
        <dbReference type="ARBA" id="ARBA00007104"/>
    </source>
</evidence>
<keyword evidence="6 8" id="KW-0472">Membrane</keyword>
<keyword evidence="11" id="KW-1185">Reference proteome</keyword>
<evidence type="ECO:0000313" key="10">
    <source>
        <dbReference type="EMBL" id="WMV17760.1"/>
    </source>
</evidence>
<dbReference type="PROSITE" id="PS50866">
    <property type="entry name" value="GOLD"/>
    <property type="match status" value="1"/>
</dbReference>
<accession>A0AAF0QAG1</accession>
<feature type="transmembrane region" description="Helical" evidence="8">
    <location>
        <begin position="12"/>
        <end position="32"/>
    </location>
</feature>
<keyword evidence="4" id="KW-0732">Signal</keyword>
<feature type="transmembrane region" description="Helical" evidence="8">
    <location>
        <begin position="212"/>
        <end position="234"/>
    </location>
</feature>
<dbReference type="InterPro" id="IPR009038">
    <property type="entry name" value="GOLD_dom"/>
</dbReference>
<dbReference type="PANTHER" id="PTHR22811">
    <property type="entry name" value="TRANSMEMBRANE EMP24 DOMAIN-CONTAINING PROTEIN"/>
    <property type="match status" value="1"/>
</dbReference>
<feature type="domain" description="GOLD" evidence="9">
    <location>
        <begin position="37"/>
        <end position="155"/>
    </location>
</feature>
<evidence type="ECO:0000256" key="4">
    <source>
        <dbReference type="ARBA" id="ARBA00022729"/>
    </source>
</evidence>
<dbReference type="Proteomes" id="UP001234989">
    <property type="component" value="Chromosome 3"/>
</dbReference>
<proteinExistence type="inferred from homology"/>
<protein>
    <recommendedName>
        <fullName evidence="9">GOLD domain-containing protein</fullName>
    </recommendedName>
</protein>
<reference evidence="10" key="1">
    <citation type="submission" date="2023-08" db="EMBL/GenBank/DDBJ databases">
        <title>A de novo genome assembly of Solanum verrucosum Schlechtendal, a Mexican diploid species geographically isolated from the other diploid A-genome species in potato relatives.</title>
        <authorList>
            <person name="Hosaka K."/>
        </authorList>
    </citation>
    <scope>NUCLEOTIDE SEQUENCE</scope>
    <source>
        <tissue evidence="10">Young leaves</tissue>
    </source>
</reference>
<evidence type="ECO:0000256" key="6">
    <source>
        <dbReference type="ARBA" id="ARBA00023136"/>
    </source>
</evidence>